<evidence type="ECO:0000313" key="1">
    <source>
        <dbReference type="EMBL" id="CAM9387434.1"/>
    </source>
</evidence>
<evidence type="ECO:0000313" key="2">
    <source>
        <dbReference type="Proteomes" id="UP001162501"/>
    </source>
</evidence>
<gene>
    <name evidence="1" type="ORF">MRATA1EN22A_LOCUS1810</name>
</gene>
<sequence length="160" mass="16960">MRWAQWRVLRSSSTAAAGLHAAMPGRCGPLSEVAAHYGYSMFNSLLPGIPGSILPGPPPGSSGQLHDRQRGFLATNRVASPCCIRGFCQRLAWSPSYRPCSSEHLSARWAPTLRPGSAPGVSALTAISRGRKLRLQSALQRCAQGRITGGVAELGVKSPL</sequence>
<proteinExistence type="predicted"/>
<protein>
    <submittedName>
        <fullName evidence="1">Uncharacterized protein</fullName>
    </submittedName>
</protein>
<reference evidence="1" key="2">
    <citation type="submission" date="2025-03" db="EMBL/GenBank/DDBJ databases">
        <authorList>
            <consortium name="ELIXIR-Norway"/>
            <consortium name="Elixir Norway"/>
        </authorList>
    </citation>
    <scope>NUCLEOTIDE SEQUENCE</scope>
</reference>
<organism evidence="1 2">
    <name type="scientific">Rangifer tarandus platyrhynchus</name>
    <name type="common">Svalbard reindeer</name>
    <dbReference type="NCBI Taxonomy" id="3082113"/>
    <lineage>
        <taxon>Eukaryota</taxon>
        <taxon>Metazoa</taxon>
        <taxon>Chordata</taxon>
        <taxon>Craniata</taxon>
        <taxon>Vertebrata</taxon>
        <taxon>Euteleostomi</taxon>
        <taxon>Mammalia</taxon>
        <taxon>Eutheria</taxon>
        <taxon>Laurasiatheria</taxon>
        <taxon>Artiodactyla</taxon>
        <taxon>Ruminantia</taxon>
        <taxon>Pecora</taxon>
        <taxon>Cervidae</taxon>
        <taxon>Odocoileinae</taxon>
        <taxon>Rangifer</taxon>
    </lineage>
</organism>
<reference evidence="1" key="1">
    <citation type="submission" date="2023-05" db="EMBL/GenBank/DDBJ databases">
        <authorList>
            <consortium name="ELIXIR-Norway"/>
        </authorList>
    </citation>
    <scope>NUCLEOTIDE SEQUENCE</scope>
</reference>
<name>A0AC59Y5R1_RANTA</name>
<dbReference type="EMBL" id="OX596094">
    <property type="protein sequence ID" value="CAM9387434.1"/>
    <property type="molecule type" value="Genomic_DNA"/>
</dbReference>
<accession>A0AC59Y5R1</accession>
<dbReference type="Proteomes" id="UP001162501">
    <property type="component" value="Chromosome 10"/>
</dbReference>